<accession>A9E318</accession>
<sequence length="73" mass="8754">MAEFFCLYKLSNEIVSKEFVGLTKVIVTKKQITANFYKISVKVFQRDLLIQSFNQNLTEMMSSCHLRRTWYFF</sequence>
<name>A9E318_9FLAO</name>
<evidence type="ECO:0000313" key="1">
    <source>
        <dbReference type="EMBL" id="EDP95455.1"/>
    </source>
</evidence>
<gene>
    <name evidence="1" type="ORF">KAOT1_11046</name>
</gene>
<comment type="caution">
    <text evidence="1">The sequence shown here is derived from an EMBL/GenBank/DDBJ whole genome shotgun (WGS) entry which is preliminary data.</text>
</comment>
<evidence type="ECO:0000313" key="2">
    <source>
        <dbReference type="Proteomes" id="UP000002945"/>
    </source>
</evidence>
<dbReference type="AlphaFoldDB" id="A9E318"/>
<organism evidence="1 2">
    <name type="scientific">Kordia algicida OT-1</name>
    <dbReference type="NCBI Taxonomy" id="391587"/>
    <lineage>
        <taxon>Bacteria</taxon>
        <taxon>Pseudomonadati</taxon>
        <taxon>Bacteroidota</taxon>
        <taxon>Flavobacteriia</taxon>
        <taxon>Flavobacteriales</taxon>
        <taxon>Flavobacteriaceae</taxon>
        <taxon>Kordia</taxon>
    </lineage>
</organism>
<reference evidence="1 2" key="1">
    <citation type="journal article" date="2011" name="J. Bacteriol.">
        <title>Genome sequence of the algicidal bacterium Kordia algicida OT-1.</title>
        <authorList>
            <person name="Lee H.S."/>
            <person name="Kang S.G."/>
            <person name="Kwon K.K."/>
            <person name="Lee J.H."/>
            <person name="Kim S.J."/>
        </authorList>
    </citation>
    <scope>NUCLEOTIDE SEQUENCE [LARGE SCALE GENOMIC DNA]</scope>
    <source>
        <strain evidence="1 2">OT-1</strain>
    </source>
</reference>
<proteinExistence type="predicted"/>
<dbReference type="Proteomes" id="UP000002945">
    <property type="component" value="Unassembled WGS sequence"/>
</dbReference>
<dbReference type="STRING" id="391587.KAOT1_11046"/>
<protein>
    <submittedName>
        <fullName evidence="1">Uncharacterized protein</fullName>
    </submittedName>
</protein>
<dbReference type="HOGENOM" id="CLU_2699897_0_0_10"/>
<keyword evidence="2" id="KW-1185">Reference proteome</keyword>
<dbReference type="EMBL" id="ABIB01000008">
    <property type="protein sequence ID" value="EDP95455.1"/>
    <property type="molecule type" value="Genomic_DNA"/>
</dbReference>